<comment type="caution">
    <text evidence="4">The sequence shown here is derived from an EMBL/GenBank/DDBJ whole genome shotgun (WGS) entry which is preliminary data.</text>
</comment>
<dbReference type="GO" id="GO:0016747">
    <property type="term" value="F:acyltransferase activity, transferring groups other than amino-acyl groups"/>
    <property type="evidence" value="ECO:0007669"/>
    <property type="project" value="InterPro"/>
</dbReference>
<evidence type="ECO:0000313" key="5">
    <source>
        <dbReference type="Proteomes" id="UP000693672"/>
    </source>
</evidence>
<name>A0A916K3D9_9BACL</name>
<dbReference type="AlphaFoldDB" id="A0A916K3D9"/>
<dbReference type="InterPro" id="IPR050680">
    <property type="entry name" value="YpeA/RimI_acetyltransf"/>
</dbReference>
<evidence type="ECO:0000313" key="4">
    <source>
        <dbReference type="EMBL" id="CAG7638080.1"/>
    </source>
</evidence>
<dbReference type="PROSITE" id="PS51186">
    <property type="entry name" value="GNAT"/>
    <property type="match status" value="2"/>
</dbReference>
<dbReference type="RefSeq" id="WP_218093642.1">
    <property type="nucleotide sequence ID" value="NZ_CAJVAS010000018.1"/>
</dbReference>
<keyword evidence="2 4" id="KW-0012">Acyltransferase</keyword>
<dbReference type="Proteomes" id="UP000693672">
    <property type="component" value="Unassembled WGS sequence"/>
</dbReference>
<organism evidence="4 5">
    <name type="scientific">Paenibacillus solanacearum</name>
    <dbReference type="NCBI Taxonomy" id="2048548"/>
    <lineage>
        <taxon>Bacteria</taxon>
        <taxon>Bacillati</taxon>
        <taxon>Bacillota</taxon>
        <taxon>Bacilli</taxon>
        <taxon>Bacillales</taxon>
        <taxon>Paenibacillaceae</taxon>
        <taxon>Paenibacillus</taxon>
    </lineage>
</organism>
<evidence type="ECO:0000256" key="2">
    <source>
        <dbReference type="ARBA" id="ARBA00023315"/>
    </source>
</evidence>
<dbReference type="CDD" id="cd04301">
    <property type="entry name" value="NAT_SF"/>
    <property type="match status" value="2"/>
</dbReference>
<reference evidence="4" key="1">
    <citation type="submission" date="2021-06" db="EMBL/GenBank/DDBJ databases">
        <authorList>
            <person name="Criscuolo A."/>
        </authorList>
    </citation>
    <scope>NUCLEOTIDE SEQUENCE</scope>
    <source>
        <strain evidence="4">CIP111600</strain>
    </source>
</reference>
<evidence type="ECO:0000256" key="1">
    <source>
        <dbReference type="ARBA" id="ARBA00022679"/>
    </source>
</evidence>
<keyword evidence="5" id="KW-1185">Reference proteome</keyword>
<dbReference type="Pfam" id="PF00583">
    <property type="entry name" value="Acetyltransf_1"/>
    <property type="match status" value="2"/>
</dbReference>
<dbReference type="EMBL" id="CAJVAS010000018">
    <property type="protein sequence ID" value="CAG7638080.1"/>
    <property type="molecule type" value="Genomic_DNA"/>
</dbReference>
<gene>
    <name evidence="4" type="primary">ypeA_2</name>
    <name evidence="4" type="ORF">PAESOLCIP111_03910</name>
</gene>
<dbReference type="InterPro" id="IPR000182">
    <property type="entry name" value="GNAT_dom"/>
</dbReference>
<feature type="domain" description="N-acetyltransferase" evidence="3">
    <location>
        <begin position="181"/>
        <end position="360"/>
    </location>
</feature>
<dbReference type="EC" id="2.3.1.-" evidence="4"/>
<dbReference type="PANTHER" id="PTHR43420">
    <property type="entry name" value="ACETYLTRANSFERASE"/>
    <property type="match status" value="1"/>
</dbReference>
<evidence type="ECO:0000259" key="3">
    <source>
        <dbReference type="PROSITE" id="PS51186"/>
    </source>
</evidence>
<keyword evidence="1 4" id="KW-0808">Transferase</keyword>
<sequence length="361" mass="42082">MIDILPMKLEDACRIRDIDRSEIIDRVYRCEEGTLESTEAGHECPNWSENDYREIISRFEYELTNSGTAFGAFDGERLVGFAVLAHQFRGKDKNQLQLDLMYVTREYRRQGIGRRLLEALSRVAIAQGAKSLYISSTETESAVQFYTSCGSRLTQEVDKELFDKEPYDIHMVRPLRGDGMLQMRKATITDHPFLVRIDLKNDGYTVAEQNEMTTKQLEAHSNKIGLFITDPSKGAYIVEDSALRKPIALIMYAIASRDATYPWKTVFHEIDRTLFQSDGRFMEVFQLWVHPDYRRRGLATRLKRELEDEAKRREVNLIYTHTEEVNRHVIELNEKLGYREVRRGPIWDEVIRVSLIKQLSK</sequence>
<protein>
    <submittedName>
        <fullName evidence="4">Acetyltransferase YpeA</fullName>
        <ecNumber evidence="4">2.3.1.-</ecNumber>
    </submittedName>
</protein>
<accession>A0A916K3D9</accession>
<feature type="domain" description="N-acetyltransferase" evidence="3">
    <location>
        <begin position="13"/>
        <end position="176"/>
    </location>
</feature>
<proteinExistence type="predicted"/>